<dbReference type="GO" id="GO:0005737">
    <property type="term" value="C:cytoplasm"/>
    <property type="evidence" value="ECO:0007669"/>
    <property type="project" value="TreeGrafter"/>
</dbReference>
<dbReference type="Gene3D" id="1.20.1270.60">
    <property type="entry name" value="Arfaptin homology (AH) domain/BAR domain"/>
    <property type="match status" value="1"/>
</dbReference>
<dbReference type="PROSITE" id="PS50010">
    <property type="entry name" value="DH_2"/>
    <property type="match status" value="1"/>
</dbReference>
<evidence type="ECO:0000256" key="1">
    <source>
        <dbReference type="ARBA" id="ARBA00022443"/>
    </source>
</evidence>
<sequence length="628" mass="70375">MSVLPMSDSFLRVSPDLEAAYREYLANYGNVTLLENSYKQKEHLWNQIVGVVKSSAPEVNATSLTFFLVMPVQRVARYPLLLQTIQKHLGGGHPGAGLLQRTVHTSIAINCSINEYKRCREVADKYKKTEQLSIKDKINRISTHSIAKKTARISQHLKHEAGLTPKVGAAPSGRSLVTAPSGPSLVAAPSERPLLVDEEFDALEGFFYVLEDGILQLLENVELYLQHLQRFLSCRTEEFDLDMDGEKEPICFKEISTALRQWILPALVSLLSDDDDDEEETRLRNISASTQDKRMRTLMLRPLRVLRDLLRGPRNLIKKRLDKLLDYELLSEKSSLSYEEQAVANTYRTLNTLLLNELPRFNGLALQMIWSMLGTFSCLHKDLAADMEQLFHSFAQQLSHSSLSPPAFWQWAESAVLEGARRLETLCLSVQDTLNAPVVQPLSPSSRHRLKQLTDKHGSGQIYQVTGTVAAGRDLDLSLARGELVAVLREADTRGDRRRWLVDAGGRRGYAPSSKLIRYHQPAEEPPPSPHLSPPGGPTGVRRHSYTPEVRSPALPAPPCFQVFAAFDFTARGKHEVSIGAGEPVRVLEPRDKRGNAEWSLVEVRGGRRGYVPSNHLTMLPLSPHQPY</sequence>
<name>A0A5C6MLJ3_9TELE</name>
<dbReference type="InterPro" id="IPR051492">
    <property type="entry name" value="Dynamin-Rho_GEF"/>
</dbReference>
<keyword evidence="7" id="KW-1185">Reference proteome</keyword>
<evidence type="ECO:0000313" key="6">
    <source>
        <dbReference type="EMBL" id="TWW55478.1"/>
    </source>
</evidence>
<evidence type="ECO:0000313" key="7">
    <source>
        <dbReference type="Proteomes" id="UP000324091"/>
    </source>
</evidence>
<dbReference type="Gene3D" id="1.20.900.10">
    <property type="entry name" value="Dbl homology (DH) domain"/>
    <property type="match status" value="1"/>
</dbReference>
<dbReference type="FunFam" id="2.30.30.40:FF:000177">
    <property type="entry name" value="Rho guanine nucleotide exchange factor (GEF) 37"/>
    <property type="match status" value="1"/>
</dbReference>
<dbReference type="PANTHER" id="PTHR22834">
    <property type="entry name" value="NUCLEAR FUSION PROTEIN FUS2"/>
    <property type="match status" value="1"/>
</dbReference>
<proteinExistence type="predicted"/>
<feature type="domain" description="SH3" evidence="4">
    <location>
        <begin position="458"/>
        <end position="521"/>
    </location>
</feature>
<gene>
    <name evidence="6" type="ORF">D4764_09G0005270</name>
</gene>
<feature type="compositionally biased region" description="Pro residues" evidence="3">
    <location>
        <begin position="524"/>
        <end position="537"/>
    </location>
</feature>
<feature type="domain" description="DH" evidence="5">
    <location>
        <begin position="1"/>
        <end position="116"/>
    </location>
</feature>
<evidence type="ECO:0000259" key="4">
    <source>
        <dbReference type="PROSITE" id="PS50002"/>
    </source>
</evidence>
<dbReference type="Pfam" id="PF00018">
    <property type="entry name" value="SH3_1"/>
    <property type="match status" value="1"/>
</dbReference>
<dbReference type="InterPro" id="IPR035899">
    <property type="entry name" value="DBL_dom_sf"/>
</dbReference>
<feature type="region of interest" description="Disordered" evidence="3">
    <location>
        <begin position="520"/>
        <end position="551"/>
    </location>
</feature>
<dbReference type="Pfam" id="PF00621">
    <property type="entry name" value="RhoGEF"/>
    <property type="match status" value="1"/>
</dbReference>
<reference evidence="6 7" key="1">
    <citation type="submission" date="2019-04" db="EMBL/GenBank/DDBJ databases">
        <title>Chromosome genome assembly for Takifugu flavidus.</title>
        <authorList>
            <person name="Xiao S."/>
        </authorList>
    </citation>
    <scope>NUCLEOTIDE SEQUENCE [LARGE SCALE GENOMIC DNA]</scope>
    <source>
        <strain evidence="6">HTHZ2018</strain>
        <tissue evidence="6">Muscle</tissue>
    </source>
</reference>
<dbReference type="InterPro" id="IPR000219">
    <property type="entry name" value="DH_dom"/>
</dbReference>
<dbReference type="PROSITE" id="PS50002">
    <property type="entry name" value="SH3"/>
    <property type="match status" value="2"/>
</dbReference>
<dbReference type="GO" id="GO:0005085">
    <property type="term" value="F:guanyl-nucleotide exchange factor activity"/>
    <property type="evidence" value="ECO:0007669"/>
    <property type="project" value="InterPro"/>
</dbReference>
<organism evidence="6 7">
    <name type="scientific">Takifugu flavidus</name>
    <name type="common">sansaifugu</name>
    <dbReference type="NCBI Taxonomy" id="433684"/>
    <lineage>
        <taxon>Eukaryota</taxon>
        <taxon>Metazoa</taxon>
        <taxon>Chordata</taxon>
        <taxon>Craniata</taxon>
        <taxon>Vertebrata</taxon>
        <taxon>Euteleostomi</taxon>
        <taxon>Actinopterygii</taxon>
        <taxon>Neopterygii</taxon>
        <taxon>Teleostei</taxon>
        <taxon>Neoteleostei</taxon>
        <taxon>Acanthomorphata</taxon>
        <taxon>Eupercaria</taxon>
        <taxon>Tetraodontiformes</taxon>
        <taxon>Tetradontoidea</taxon>
        <taxon>Tetraodontidae</taxon>
        <taxon>Takifugu</taxon>
    </lineage>
</organism>
<dbReference type="InterPro" id="IPR036028">
    <property type="entry name" value="SH3-like_dom_sf"/>
</dbReference>
<evidence type="ECO:0000256" key="3">
    <source>
        <dbReference type="SAM" id="MobiDB-lite"/>
    </source>
</evidence>
<dbReference type="SMART" id="SM00326">
    <property type="entry name" value="SH3"/>
    <property type="match status" value="2"/>
</dbReference>
<dbReference type="InterPro" id="IPR027267">
    <property type="entry name" value="AH/BAR_dom_sf"/>
</dbReference>
<keyword evidence="1 2" id="KW-0728">SH3 domain</keyword>
<comment type="caution">
    <text evidence="6">The sequence shown here is derived from an EMBL/GenBank/DDBJ whole genome shotgun (WGS) entry which is preliminary data.</text>
</comment>
<dbReference type="Proteomes" id="UP000324091">
    <property type="component" value="Chromosome 9"/>
</dbReference>
<evidence type="ECO:0000259" key="5">
    <source>
        <dbReference type="PROSITE" id="PS50010"/>
    </source>
</evidence>
<dbReference type="SUPFAM" id="SSF103657">
    <property type="entry name" value="BAR/IMD domain-like"/>
    <property type="match status" value="1"/>
</dbReference>
<dbReference type="InterPro" id="IPR001452">
    <property type="entry name" value="SH3_domain"/>
</dbReference>
<evidence type="ECO:0000256" key="2">
    <source>
        <dbReference type="PROSITE-ProRule" id="PRU00192"/>
    </source>
</evidence>
<feature type="domain" description="SH3" evidence="4">
    <location>
        <begin position="558"/>
        <end position="622"/>
    </location>
</feature>
<protein>
    <submittedName>
        <fullName evidence="6">Rho guanine nucleotide exchange factor 37</fullName>
    </submittedName>
</protein>
<dbReference type="SUPFAM" id="SSF50044">
    <property type="entry name" value="SH3-domain"/>
    <property type="match status" value="2"/>
</dbReference>
<dbReference type="EMBL" id="RHFK02000022">
    <property type="protein sequence ID" value="TWW55478.1"/>
    <property type="molecule type" value="Genomic_DNA"/>
</dbReference>
<dbReference type="AlphaFoldDB" id="A0A5C6MLJ3"/>
<accession>A0A5C6MLJ3</accession>
<dbReference type="SUPFAM" id="SSF48065">
    <property type="entry name" value="DBL homology domain (DH-domain)"/>
    <property type="match status" value="1"/>
</dbReference>
<dbReference type="PANTHER" id="PTHR22834:SF9">
    <property type="entry name" value="RHO GUANINE NUCLEOTIDE EXCHANGE FACTOR 37"/>
    <property type="match status" value="1"/>
</dbReference>
<dbReference type="Gene3D" id="2.30.30.40">
    <property type="entry name" value="SH3 Domains"/>
    <property type="match status" value="2"/>
</dbReference>